<accession>A0A316E8U5</accession>
<sequence length="85" mass="9539">MITPEKLQEIESFAGLFIFNKTEILLIVGVSPDANSTEIDNTIKAGRLKSKAKVYQSILNLAYNGSAEAQKQVLRMIQENERKKL</sequence>
<proteinExistence type="predicted"/>
<keyword evidence="2" id="KW-1185">Reference proteome</keyword>
<gene>
    <name evidence="1" type="ORF">LV89_01998</name>
</gene>
<reference evidence="1 2" key="1">
    <citation type="submission" date="2018-05" db="EMBL/GenBank/DDBJ databases">
        <title>Genomic Encyclopedia of Archaeal and Bacterial Type Strains, Phase II (KMG-II): from individual species to whole genera.</title>
        <authorList>
            <person name="Goeker M."/>
        </authorList>
    </citation>
    <scope>NUCLEOTIDE SEQUENCE [LARGE SCALE GENOMIC DNA]</scope>
    <source>
        <strain evidence="1 2">DSM 22214</strain>
    </source>
</reference>
<evidence type="ECO:0000313" key="2">
    <source>
        <dbReference type="Proteomes" id="UP000245489"/>
    </source>
</evidence>
<name>A0A316E8U5_9BACT</name>
<protein>
    <submittedName>
        <fullName evidence="1">Uncharacterized protein</fullName>
    </submittedName>
</protein>
<dbReference type="Proteomes" id="UP000245489">
    <property type="component" value="Unassembled WGS sequence"/>
</dbReference>
<organism evidence="1 2">
    <name type="scientific">Arcicella aurantiaca</name>
    <dbReference type="NCBI Taxonomy" id="591202"/>
    <lineage>
        <taxon>Bacteria</taxon>
        <taxon>Pseudomonadati</taxon>
        <taxon>Bacteroidota</taxon>
        <taxon>Cytophagia</taxon>
        <taxon>Cytophagales</taxon>
        <taxon>Flectobacillaceae</taxon>
        <taxon>Arcicella</taxon>
    </lineage>
</organism>
<evidence type="ECO:0000313" key="1">
    <source>
        <dbReference type="EMBL" id="PWK27183.1"/>
    </source>
</evidence>
<comment type="caution">
    <text evidence="1">The sequence shown here is derived from an EMBL/GenBank/DDBJ whole genome shotgun (WGS) entry which is preliminary data.</text>
</comment>
<dbReference type="EMBL" id="QGGO01000008">
    <property type="protein sequence ID" value="PWK27183.1"/>
    <property type="molecule type" value="Genomic_DNA"/>
</dbReference>
<dbReference type="RefSeq" id="WP_109742747.1">
    <property type="nucleotide sequence ID" value="NZ_QGGO01000008.1"/>
</dbReference>
<dbReference type="AlphaFoldDB" id="A0A316E8U5"/>